<evidence type="ECO:0000256" key="8">
    <source>
        <dbReference type="SAM" id="MobiDB-lite"/>
    </source>
</evidence>
<evidence type="ECO:0000256" key="3">
    <source>
        <dbReference type="ARBA" id="ARBA00022475"/>
    </source>
</evidence>
<keyword evidence="3" id="KW-1003">Cell membrane</keyword>
<evidence type="ECO:0000256" key="2">
    <source>
        <dbReference type="ARBA" id="ARBA00022460"/>
    </source>
</evidence>
<accession>A0A811JVK1</accession>
<dbReference type="GO" id="GO:0042302">
    <property type="term" value="F:structural constituent of cuticle"/>
    <property type="evidence" value="ECO:0007669"/>
    <property type="project" value="UniProtKB-KW"/>
</dbReference>
<comment type="caution">
    <text evidence="12">The sequence shown here is derived from an EMBL/GenBank/DDBJ whole genome shotgun (WGS) entry which is preliminary data.</text>
</comment>
<organism evidence="12 13">
    <name type="scientific">Bursaphelenchus okinawaensis</name>
    <dbReference type="NCBI Taxonomy" id="465554"/>
    <lineage>
        <taxon>Eukaryota</taxon>
        <taxon>Metazoa</taxon>
        <taxon>Ecdysozoa</taxon>
        <taxon>Nematoda</taxon>
        <taxon>Chromadorea</taxon>
        <taxon>Rhabditida</taxon>
        <taxon>Tylenchina</taxon>
        <taxon>Tylenchomorpha</taxon>
        <taxon>Aphelenchoidea</taxon>
        <taxon>Aphelenchoididae</taxon>
        <taxon>Bursaphelenchus</taxon>
    </lineage>
</organism>
<dbReference type="InterPro" id="IPR056953">
    <property type="entry name" value="CUT_N"/>
</dbReference>
<evidence type="ECO:0000256" key="4">
    <source>
        <dbReference type="ARBA" id="ARBA00022692"/>
    </source>
</evidence>
<feature type="chain" id="PRO_5035594496" description="ZP domain-containing protein" evidence="10">
    <location>
        <begin position="25"/>
        <end position="663"/>
    </location>
</feature>
<evidence type="ECO:0000256" key="5">
    <source>
        <dbReference type="ARBA" id="ARBA00022729"/>
    </source>
</evidence>
<feature type="compositionally biased region" description="Basic and acidic residues" evidence="8">
    <location>
        <begin position="554"/>
        <end position="575"/>
    </location>
</feature>
<dbReference type="Pfam" id="PF25057">
    <property type="entry name" value="CUT_N"/>
    <property type="match status" value="1"/>
</dbReference>
<keyword evidence="2" id="KW-0193">Cuticle</keyword>
<dbReference type="EMBL" id="CAJFDH010000001">
    <property type="protein sequence ID" value="CAD5207262.1"/>
    <property type="molecule type" value="Genomic_DNA"/>
</dbReference>
<feature type="region of interest" description="Disordered" evidence="8">
    <location>
        <begin position="536"/>
        <end position="579"/>
    </location>
</feature>
<feature type="domain" description="ZP" evidence="11">
    <location>
        <begin position="38"/>
        <end position="286"/>
    </location>
</feature>
<dbReference type="InterPro" id="IPR051962">
    <property type="entry name" value="Cuticlin"/>
</dbReference>
<keyword evidence="7 9" id="KW-0472">Membrane</keyword>
<feature type="compositionally biased region" description="Basic and acidic residues" evidence="8">
    <location>
        <begin position="536"/>
        <end position="545"/>
    </location>
</feature>
<feature type="compositionally biased region" description="Basic and acidic residues" evidence="8">
    <location>
        <begin position="420"/>
        <end position="454"/>
    </location>
</feature>
<feature type="compositionally biased region" description="Basic residues" evidence="8">
    <location>
        <begin position="343"/>
        <end position="362"/>
    </location>
</feature>
<dbReference type="InterPro" id="IPR001507">
    <property type="entry name" value="ZP_dom"/>
</dbReference>
<feature type="compositionally biased region" description="Polar residues" evidence="8">
    <location>
        <begin position="455"/>
        <end position="466"/>
    </location>
</feature>
<dbReference type="PANTHER" id="PTHR22907:SF24">
    <property type="entry name" value="ZP DOMAIN-CONTAINING PROTEIN"/>
    <property type="match status" value="1"/>
</dbReference>
<feature type="signal peptide" evidence="10">
    <location>
        <begin position="1"/>
        <end position="24"/>
    </location>
</feature>
<proteinExistence type="predicted"/>
<dbReference type="EMBL" id="CAJFCW020000001">
    <property type="protein sequence ID" value="CAG9084988.1"/>
    <property type="molecule type" value="Genomic_DNA"/>
</dbReference>
<comment type="subcellular location">
    <subcellularLocation>
        <location evidence="1">Cell membrane</location>
        <topology evidence="1">Single-pass type I membrane protein</topology>
    </subcellularLocation>
</comment>
<dbReference type="InterPro" id="IPR057475">
    <property type="entry name" value="CUT_C"/>
</dbReference>
<evidence type="ECO:0000256" key="1">
    <source>
        <dbReference type="ARBA" id="ARBA00004251"/>
    </source>
</evidence>
<dbReference type="GO" id="GO:0005886">
    <property type="term" value="C:plasma membrane"/>
    <property type="evidence" value="ECO:0007669"/>
    <property type="project" value="UniProtKB-SubCell"/>
</dbReference>
<evidence type="ECO:0000256" key="6">
    <source>
        <dbReference type="ARBA" id="ARBA00022989"/>
    </source>
</evidence>
<dbReference type="SMART" id="SM00241">
    <property type="entry name" value="ZP"/>
    <property type="match status" value="1"/>
</dbReference>
<keyword evidence="6 9" id="KW-1133">Transmembrane helix</keyword>
<evidence type="ECO:0000256" key="9">
    <source>
        <dbReference type="SAM" id="Phobius"/>
    </source>
</evidence>
<dbReference type="PROSITE" id="PS51034">
    <property type="entry name" value="ZP_2"/>
    <property type="match status" value="1"/>
</dbReference>
<evidence type="ECO:0000313" key="13">
    <source>
        <dbReference type="Proteomes" id="UP000614601"/>
    </source>
</evidence>
<keyword evidence="4 9" id="KW-0812">Transmembrane</keyword>
<dbReference type="PANTHER" id="PTHR22907">
    <property type="entry name" value="GH04558P"/>
    <property type="match status" value="1"/>
</dbReference>
<name>A0A811JVK1_9BILA</name>
<sequence>MMRFRRRIFELTTLLLILPTLISAVSIDNDLIGEPDIECLDSQIRVWIKTRKPFAGRIYAMGKVDDEECIKNDFSKHKSKKPKFDLPLGKCGMKSLRSMDPRGMYYGITLVVSFHPLFITKVDQAFHVKCFFEEVNKGLTAELGVSMIATTELDARHGIPGCSYSIHRSSIEDLDDGKPPGAPIQFAKVGDKVLHQWHCDDSMYAILIHNCYVTDGLNQKSEVIDSRGCPVDPLLITGIRYSADLQRAYAESQVFKYADKPGLWFFCQISMCMKKDGLCDEKTPPPCSTRESNVRALPGSHEDSDSEDDDNEEEEETNTTEEEIEEEYDETTPPPTTRQRSPSTKRPRKGKTTTKRPTSRKNKQFDERSRGTLPDPAPVPSLPNTPENQGIPYGALPPSSPILADNNDNAPTVFGPGFSPDKDAFEKPVGRKESSHTDFETNDDLHPEDTKQFDHPTTAQGSVRLSSAQSKKGGFFGRFLDYVDYDSDVTIPPTLTELLANLPEDINKEGIQKMLKDSVMDRRALLNSMDDLMSKLKDNESEVRRSPGSRSKRKPGEKIDRMEVSWDSHRMKDDPFPSDSDAPMISGQLLIYDLDETPPLGATLHEFGVEAERVDSTNGCAISRHGLVVLAMSMGSVVSTLLFVLAIMCMKQRRDTKSTRSYH</sequence>
<reference evidence="12" key="1">
    <citation type="submission" date="2020-09" db="EMBL/GenBank/DDBJ databases">
        <authorList>
            <person name="Kikuchi T."/>
        </authorList>
    </citation>
    <scope>NUCLEOTIDE SEQUENCE</scope>
    <source>
        <strain evidence="12">SH1</strain>
    </source>
</reference>
<gene>
    <name evidence="12" type="ORF">BOKJ2_LOCUS1946</name>
</gene>
<dbReference type="AlphaFoldDB" id="A0A811JVK1"/>
<keyword evidence="13" id="KW-1185">Reference proteome</keyword>
<evidence type="ECO:0000256" key="7">
    <source>
        <dbReference type="ARBA" id="ARBA00023136"/>
    </source>
</evidence>
<dbReference type="Pfam" id="PF25301">
    <property type="entry name" value="CUT_C"/>
    <property type="match status" value="1"/>
</dbReference>
<feature type="region of interest" description="Disordered" evidence="8">
    <location>
        <begin position="280"/>
        <end position="466"/>
    </location>
</feature>
<evidence type="ECO:0000259" key="11">
    <source>
        <dbReference type="PROSITE" id="PS51034"/>
    </source>
</evidence>
<dbReference type="Proteomes" id="UP000783686">
    <property type="component" value="Unassembled WGS sequence"/>
</dbReference>
<feature type="compositionally biased region" description="Acidic residues" evidence="8">
    <location>
        <begin position="304"/>
        <end position="330"/>
    </location>
</feature>
<evidence type="ECO:0000313" key="12">
    <source>
        <dbReference type="EMBL" id="CAD5207262.1"/>
    </source>
</evidence>
<evidence type="ECO:0000256" key="10">
    <source>
        <dbReference type="SAM" id="SignalP"/>
    </source>
</evidence>
<feature type="transmembrane region" description="Helical" evidence="9">
    <location>
        <begin position="627"/>
        <end position="650"/>
    </location>
</feature>
<protein>
    <recommendedName>
        <fullName evidence="11">ZP domain-containing protein</fullName>
    </recommendedName>
</protein>
<keyword evidence="5 10" id="KW-0732">Signal</keyword>
<dbReference type="OrthoDB" id="6139674at2759"/>
<dbReference type="Proteomes" id="UP000614601">
    <property type="component" value="Unassembled WGS sequence"/>
</dbReference>